<dbReference type="Pfam" id="PF00795">
    <property type="entry name" value="CN_hydrolase"/>
    <property type="match status" value="2"/>
</dbReference>
<dbReference type="InterPro" id="IPR036526">
    <property type="entry name" value="C-N_Hydrolase_sf"/>
</dbReference>
<dbReference type="PROSITE" id="PS50263">
    <property type="entry name" value="CN_HYDROLASE"/>
    <property type="match status" value="2"/>
</dbReference>
<dbReference type="EMBL" id="PDOF01000001">
    <property type="protein sequence ID" value="PYZ97670.1"/>
    <property type="molecule type" value="Genomic_DNA"/>
</dbReference>
<dbReference type="InterPro" id="IPR050345">
    <property type="entry name" value="Aliph_Amidase/BUP"/>
</dbReference>
<comment type="caution">
    <text evidence="3">The sequence shown here is derived from an EMBL/GenBank/DDBJ whole genome shotgun (WGS) entry which is preliminary data.</text>
</comment>
<dbReference type="AlphaFoldDB" id="A0A2W0HCE4"/>
<evidence type="ECO:0000259" key="2">
    <source>
        <dbReference type="PROSITE" id="PS50263"/>
    </source>
</evidence>
<reference evidence="3 4" key="1">
    <citation type="submission" date="2017-10" db="EMBL/GenBank/DDBJ databases">
        <title>Bacillus sp. nov., a halophilic bacterium isolated from a Yangshapao Lake.</title>
        <authorList>
            <person name="Wang H."/>
        </authorList>
    </citation>
    <scope>NUCLEOTIDE SEQUENCE [LARGE SCALE GENOMIC DNA]</scope>
    <source>
        <strain evidence="3 4">YSP-3</strain>
    </source>
</reference>
<dbReference type="SUPFAM" id="SSF56317">
    <property type="entry name" value="Carbon-nitrogen hydrolase"/>
    <property type="match status" value="2"/>
</dbReference>
<dbReference type="PANTHER" id="PTHR43674:SF16">
    <property type="entry name" value="CARBON-NITROGEN FAMILY, PUTATIVE (AFU_ORTHOLOGUE AFUA_5G02350)-RELATED"/>
    <property type="match status" value="1"/>
</dbReference>
<name>A0A2W0HCE4_9BACI</name>
<dbReference type="Proteomes" id="UP000248066">
    <property type="component" value="Unassembled WGS sequence"/>
</dbReference>
<dbReference type="InterPro" id="IPR003010">
    <property type="entry name" value="C-N_Hydrolase"/>
</dbReference>
<feature type="domain" description="CN hydrolase" evidence="2">
    <location>
        <begin position="291"/>
        <end position="547"/>
    </location>
</feature>
<dbReference type="GO" id="GO:0016811">
    <property type="term" value="F:hydrolase activity, acting on carbon-nitrogen (but not peptide) bonds, in linear amides"/>
    <property type="evidence" value="ECO:0007669"/>
    <property type="project" value="TreeGrafter"/>
</dbReference>
<gene>
    <name evidence="3" type="ORF">CR205_03495</name>
</gene>
<feature type="domain" description="CN hydrolase" evidence="2">
    <location>
        <begin position="8"/>
        <end position="251"/>
    </location>
</feature>
<dbReference type="OrthoDB" id="9811121at2"/>
<proteinExistence type="predicted"/>
<dbReference type="Gene3D" id="3.60.110.10">
    <property type="entry name" value="Carbon-nitrogen hydrolase"/>
    <property type="match status" value="2"/>
</dbReference>
<dbReference type="PANTHER" id="PTHR43674">
    <property type="entry name" value="NITRILASE C965.09-RELATED"/>
    <property type="match status" value="1"/>
</dbReference>
<dbReference type="CDD" id="cd07197">
    <property type="entry name" value="nitrilase"/>
    <property type="match status" value="1"/>
</dbReference>
<protein>
    <submittedName>
        <fullName evidence="3">Nitrilase</fullName>
    </submittedName>
</protein>
<evidence type="ECO:0000313" key="3">
    <source>
        <dbReference type="EMBL" id="PYZ97670.1"/>
    </source>
</evidence>
<evidence type="ECO:0000256" key="1">
    <source>
        <dbReference type="ARBA" id="ARBA00022801"/>
    </source>
</evidence>
<evidence type="ECO:0000313" key="4">
    <source>
        <dbReference type="Proteomes" id="UP000248066"/>
    </source>
</evidence>
<organism evidence="3 4">
    <name type="scientific">Alteribacter lacisalsi</name>
    <dbReference type="NCBI Taxonomy" id="2045244"/>
    <lineage>
        <taxon>Bacteria</taxon>
        <taxon>Bacillati</taxon>
        <taxon>Bacillota</taxon>
        <taxon>Bacilli</taxon>
        <taxon>Bacillales</taxon>
        <taxon>Bacillaceae</taxon>
        <taxon>Alteribacter</taxon>
    </lineage>
</organism>
<sequence length="579" mass="64922">MARKKEPFKVAAVQFNPKLNRRNTNIRALMKVVREAAEEGAKLIVTPEMATTGYHYLDRSAIAPYIDTIPGITTAQFAQIAREYDTYIVIGMAEHDLESGLYYNSAALVGPDGYIGKYRKIHQWVVENYWSCWGDTGCPVFETEIGNIAMIICQDSTYFESSRLAAVNGADILCFPTNSSGASISLLQHWAEMNGLYVLSANRSNTEEDFHMIGLSAVWSPSGKKLVEAPYSSGDDEGKDESRIVYAEVDPVHFDNEAKERMLERRMDSYKDLMLFLGPWDYVKNTVSRDIYAAAVQYEPVLGDKEANLKKIRRLVTEKAEDGVQLIVLPELSLTGPVETVKKQGILSFAETDDGYTAGEMKRLAKEVKAHIVFGFAEREERHFYNAAVLVSPEGEVIGKHRKIHLDEWDEPWATPGSGITVTPIDGLGRIGMMVGYDATFPEVAGVLAVKRADLICIPASWSGGYGTEVAVNQRMFPAPYPDGSLTTWDAVAKGAQAYTIVANFTGTEKEFLGRSAIYNLDQNYMNDRTVIASENREEVLMNRFKTMKTDWWLDQEKLILTRRTDYYKPLVTRVPPFM</sequence>
<dbReference type="RefSeq" id="WP_110516977.1">
    <property type="nucleotide sequence ID" value="NZ_PDOF01000001.1"/>
</dbReference>
<accession>A0A2W0HCE4</accession>
<keyword evidence="1" id="KW-0378">Hydrolase</keyword>
<keyword evidence="4" id="KW-1185">Reference proteome</keyword>